<dbReference type="Proteomes" id="UP000294744">
    <property type="component" value="Unassembled WGS sequence"/>
</dbReference>
<dbReference type="InterPro" id="IPR003615">
    <property type="entry name" value="HNH_nuc"/>
</dbReference>
<reference evidence="2 3" key="1">
    <citation type="submission" date="2019-03" db="EMBL/GenBank/DDBJ databases">
        <title>Draft genome sequences of novel Actinobacteria.</title>
        <authorList>
            <person name="Sahin N."/>
            <person name="Ay H."/>
            <person name="Saygin H."/>
        </authorList>
    </citation>
    <scope>NUCLEOTIDE SEQUENCE [LARGE SCALE GENOMIC DNA]</scope>
    <source>
        <strain evidence="2 3">16K404</strain>
    </source>
</reference>
<keyword evidence="3" id="KW-1185">Reference proteome</keyword>
<dbReference type="EMBL" id="SMKV01000014">
    <property type="protein sequence ID" value="TDC92367.1"/>
    <property type="molecule type" value="Genomic_DNA"/>
</dbReference>
<dbReference type="GO" id="GO:0004519">
    <property type="term" value="F:endonuclease activity"/>
    <property type="evidence" value="ECO:0007669"/>
    <property type="project" value="UniProtKB-KW"/>
</dbReference>
<name>A0A4R4UK67_9PSEU</name>
<feature type="domain" description="HNH nuclease" evidence="1">
    <location>
        <begin position="19"/>
        <end position="69"/>
    </location>
</feature>
<organism evidence="2 3">
    <name type="scientific">Saccharopolyspora aridisoli</name>
    <dbReference type="NCBI Taxonomy" id="2530385"/>
    <lineage>
        <taxon>Bacteria</taxon>
        <taxon>Bacillati</taxon>
        <taxon>Actinomycetota</taxon>
        <taxon>Actinomycetes</taxon>
        <taxon>Pseudonocardiales</taxon>
        <taxon>Pseudonocardiaceae</taxon>
        <taxon>Saccharopolyspora</taxon>
    </lineage>
</organism>
<protein>
    <submittedName>
        <fullName evidence="2">HNH endonuclease</fullName>
    </submittedName>
</protein>
<comment type="caution">
    <text evidence="2">The sequence shown here is derived from an EMBL/GenBank/DDBJ whole genome shotgun (WGS) entry which is preliminary data.</text>
</comment>
<sequence>MDAWGGSARKQRLPRTWSHLRSQVMRRDAYTCQINGPDCVRAATDVDHTQRGDLHELANLQAACKPCHARKSAREGVQGRARRAALRLRPAERHPGLTGEH</sequence>
<evidence type="ECO:0000259" key="1">
    <source>
        <dbReference type="SMART" id="SM00507"/>
    </source>
</evidence>
<proteinExistence type="predicted"/>
<evidence type="ECO:0000313" key="3">
    <source>
        <dbReference type="Proteomes" id="UP000294744"/>
    </source>
</evidence>
<accession>A0A4R4UK67</accession>
<keyword evidence="2" id="KW-0540">Nuclease</keyword>
<dbReference type="Gene3D" id="1.10.30.50">
    <property type="match status" value="1"/>
</dbReference>
<evidence type="ECO:0000313" key="2">
    <source>
        <dbReference type="EMBL" id="TDC92367.1"/>
    </source>
</evidence>
<keyword evidence="2" id="KW-0255">Endonuclease</keyword>
<keyword evidence="2" id="KW-0378">Hydrolase</keyword>
<dbReference type="CDD" id="cd00085">
    <property type="entry name" value="HNHc"/>
    <property type="match status" value="1"/>
</dbReference>
<gene>
    <name evidence="2" type="ORF">E1161_13425</name>
</gene>
<dbReference type="OrthoDB" id="3234360at2"/>
<dbReference type="AlphaFoldDB" id="A0A4R4UK67"/>
<dbReference type="SMART" id="SM00507">
    <property type="entry name" value="HNHc"/>
    <property type="match status" value="1"/>
</dbReference>